<dbReference type="InterPro" id="IPR036890">
    <property type="entry name" value="HATPase_C_sf"/>
</dbReference>
<protein>
    <recommendedName>
        <fullName evidence="2">histidine kinase</fullName>
        <ecNumber evidence="2">2.7.13.3</ecNumber>
    </recommendedName>
</protein>
<keyword evidence="3 7" id="KW-0597">Phosphoprotein</keyword>
<dbReference type="InterPro" id="IPR003661">
    <property type="entry name" value="HisK_dim/P_dom"/>
</dbReference>
<dbReference type="GO" id="GO:0009927">
    <property type="term" value="F:histidine phosphotransfer kinase activity"/>
    <property type="evidence" value="ECO:0007669"/>
    <property type="project" value="TreeGrafter"/>
</dbReference>
<dbReference type="EMBL" id="BLTE01000016">
    <property type="protein sequence ID" value="GFK95333.1"/>
    <property type="molecule type" value="Genomic_DNA"/>
</dbReference>
<dbReference type="PROSITE" id="PS50110">
    <property type="entry name" value="RESPONSE_REGULATORY"/>
    <property type="match status" value="1"/>
</dbReference>
<reference evidence="12 13" key="1">
    <citation type="submission" date="2020-04" db="EMBL/GenBank/DDBJ databases">
        <authorList>
            <consortium name="Desulfovibrio sp. FSS-1 genome sequencing consortium"/>
            <person name="Shimoshige H."/>
            <person name="Kobayashi H."/>
            <person name="Maekawa T."/>
        </authorList>
    </citation>
    <scope>NUCLEOTIDE SEQUENCE [LARGE SCALE GENOMIC DNA]</scope>
    <source>
        <strain evidence="12 13">SIID29052-01</strain>
    </source>
</reference>
<keyword evidence="4 12" id="KW-0808">Transferase</keyword>
<evidence type="ECO:0000256" key="7">
    <source>
        <dbReference type="PROSITE-ProRule" id="PRU00169"/>
    </source>
</evidence>
<evidence type="ECO:0000313" key="13">
    <source>
        <dbReference type="Proteomes" id="UP000494245"/>
    </source>
</evidence>
<dbReference type="Pfam" id="PF00072">
    <property type="entry name" value="Response_reg"/>
    <property type="match status" value="1"/>
</dbReference>
<dbReference type="PROSITE" id="PS50109">
    <property type="entry name" value="HIS_KIN"/>
    <property type="match status" value="1"/>
</dbReference>
<dbReference type="EC" id="2.7.13.3" evidence="2"/>
<name>A0A6V8LS84_9BACT</name>
<keyword evidence="13" id="KW-1185">Reference proteome</keyword>
<dbReference type="CDD" id="cd16922">
    <property type="entry name" value="HATPase_EvgS-ArcB-TorS-like"/>
    <property type="match status" value="1"/>
</dbReference>
<evidence type="ECO:0000256" key="8">
    <source>
        <dbReference type="SAM" id="Coils"/>
    </source>
</evidence>
<keyword evidence="8" id="KW-0175">Coiled coil</keyword>
<comment type="caution">
    <text evidence="12">The sequence shown here is derived from an EMBL/GenBank/DDBJ whole genome shotgun (WGS) entry which is preliminary data.</text>
</comment>
<dbReference type="Gene3D" id="3.30.565.10">
    <property type="entry name" value="Histidine kinase-like ATPase, C-terminal domain"/>
    <property type="match status" value="1"/>
</dbReference>
<sequence length="716" mass="78112">MSNSKTNSLKDLRERAERLLREQDDTGGAGAGEEVRAVLHELQVHQFELEIQNEELRRSHLELAEAYERFSILFHKAPVGYVVLDKDAMIQEVNITFMEMVDWRGRKPVGRPFFEFIAPEARPVFLARFRAFFKSPAGKRVETDLNVPGAPPRSVLLEASLYDAAPQSVDLARETMLFLSVSDISARKKAEEGLVESERFARGTLNGLSAHIAIVDDTGQILAVNAAWRSFAVRNSCIPASVSEGANYFDVCRNAVGEDAVAASRIATAMRRVLAGEIASFTLEYPCHSREERRWFSVRITRFPGEGPARIVVAHENVTERVLATEAMARAKEEAEAASRAKSEFLANMSHEIRTPLNGVMGMLQLLNMAATEEERAEYVTQAYESSARLLRLLNDILDLSRIESGRERMTLERFAPQDLLREPVALFAGMARNKGLELACSSSPGLPEEVVGDAPKIRQILFNLVANAVKFTESGGVTITLSPVLLETVPDQRVLLFIITDTGPGIPEALLPKLFQPFTQGDSSYTKQCPGTGLGLSIVKRLAALMGGSVCLDSAEGRGATIAFSVRVGLPHKLPAGAAPDAGASASGACRVLLVEDEQINRQIATIMLEKLGHSVQVAHNGKEALELLAARAFDLVLMDVQMPVMDGVEATRIIRGGAAGDPAIPIVALSAYSTRSELDSFLAAGMTDCLVKPVRMDVLKNVIGRVMAWRTHGR</sequence>
<dbReference type="SUPFAM" id="SSF55874">
    <property type="entry name" value="ATPase domain of HSP90 chaperone/DNA topoisomerase II/histidine kinase"/>
    <property type="match status" value="1"/>
</dbReference>
<dbReference type="InterPro" id="IPR004358">
    <property type="entry name" value="Sig_transdc_His_kin-like_C"/>
</dbReference>
<dbReference type="SMART" id="SM00091">
    <property type="entry name" value="PAS"/>
    <property type="match status" value="1"/>
</dbReference>
<dbReference type="PROSITE" id="PS50112">
    <property type="entry name" value="PAS"/>
    <property type="match status" value="1"/>
</dbReference>
<dbReference type="InterPro" id="IPR000014">
    <property type="entry name" value="PAS"/>
</dbReference>
<evidence type="ECO:0000256" key="2">
    <source>
        <dbReference type="ARBA" id="ARBA00012438"/>
    </source>
</evidence>
<dbReference type="SUPFAM" id="SSF52172">
    <property type="entry name" value="CheY-like"/>
    <property type="match status" value="1"/>
</dbReference>
<evidence type="ECO:0000259" key="10">
    <source>
        <dbReference type="PROSITE" id="PS50110"/>
    </source>
</evidence>
<reference evidence="12 13" key="2">
    <citation type="submission" date="2020-05" db="EMBL/GenBank/DDBJ databases">
        <title>Draft genome sequence of Desulfovibrio sp. strainFSS-1.</title>
        <authorList>
            <person name="Shimoshige H."/>
            <person name="Kobayashi H."/>
            <person name="Maekawa T."/>
        </authorList>
    </citation>
    <scope>NUCLEOTIDE SEQUENCE [LARGE SCALE GENOMIC DNA]</scope>
    <source>
        <strain evidence="12 13">SIID29052-01</strain>
    </source>
</reference>
<evidence type="ECO:0000256" key="6">
    <source>
        <dbReference type="ARBA" id="ARBA00023012"/>
    </source>
</evidence>
<dbReference type="PANTHER" id="PTHR43047">
    <property type="entry name" value="TWO-COMPONENT HISTIDINE PROTEIN KINASE"/>
    <property type="match status" value="1"/>
</dbReference>
<organism evidence="12 13">
    <name type="scientific">Fundidesulfovibrio magnetotacticus</name>
    <dbReference type="NCBI Taxonomy" id="2730080"/>
    <lineage>
        <taxon>Bacteria</taxon>
        <taxon>Pseudomonadati</taxon>
        <taxon>Thermodesulfobacteriota</taxon>
        <taxon>Desulfovibrionia</taxon>
        <taxon>Desulfovibrionales</taxon>
        <taxon>Desulfovibrionaceae</taxon>
        <taxon>Fundidesulfovibrio</taxon>
    </lineage>
</organism>
<dbReference type="Gene3D" id="3.30.450.20">
    <property type="entry name" value="PAS domain"/>
    <property type="match status" value="2"/>
</dbReference>
<dbReference type="Pfam" id="PF08448">
    <property type="entry name" value="PAS_4"/>
    <property type="match status" value="1"/>
</dbReference>
<accession>A0A6V8LS84</accession>
<dbReference type="Pfam" id="PF00512">
    <property type="entry name" value="HisKA"/>
    <property type="match status" value="1"/>
</dbReference>
<evidence type="ECO:0000256" key="1">
    <source>
        <dbReference type="ARBA" id="ARBA00000085"/>
    </source>
</evidence>
<dbReference type="CDD" id="cd17546">
    <property type="entry name" value="REC_hyHK_CKI1_RcsC-like"/>
    <property type="match status" value="1"/>
</dbReference>
<dbReference type="SMART" id="SM00448">
    <property type="entry name" value="REC"/>
    <property type="match status" value="1"/>
</dbReference>
<gene>
    <name evidence="12" type="primary">bvgS</name>
    <name evidence="12" type="ORF">NNJEOMEG_03192</name>
</gene>
<evidence type="ECO:0000313" key="12">
    <source>
        <dbReference type="EMBL" id="GFK95333.1"/>
    </source>
</evidence>
<feature type="coiled-coil region" evidence="8">
    <location>
        <begin position="321"/>
        <end position="348"/>
    </location>
</feature>
<dbReference type="Gene3D" id="1.10.287.130">
    <property type="match status" value="1"/>
</dbReference>
<feature type="modified residue" description="4-aspartylphosphate" evidence="7">
    <location>
        <position position="641"/>
    </location>
</feature>
<dbReference type="InterPro" id="IPR035965">
    <property type="entry name" value="PAS-like_dom_sf"/>
</dbReference>
<dbReference type="InterPro" id="IPR011006">
    <property type="entry name" value="CheY-like_superfamily"/>
</dbReference>
<dbReference type="FunFam" id="1.10.287.130:FF:000001">
    <property type="entry name" value="Two-component sensor histidine kinase"/>
    <property type="match status" value="1"/>
</dbReference>
<comment type="catalytic activity">
    <reaction evidence="1">
        <text>ATP + protein L-histidine = ADP + protein N-phospho-L-histidine.</text>
        <dbReference type="EC" id="2.7.13.3"/>
    </reaction>
</comment>
<dbReference type="Pfam" id="PF02518">
    <property type="entry name" value="HATPase_c"/>
    <property type="match status" value="1"/>
</dbReference>
<feature type="domain" description="PAS" evidence="11">
    <location>
        <begin position="66"/>
        <end position="136"/>
    </location>
</feature>
<dbReference type="InterPro" id="IPR036097">
    <property type="entry name" value="HisK_dim/P_sf"/>
</dbReference>
<evidence type="ECO:0000259" key="11">
    <source>
        <dbReference type="PROSITE" id="PS50112"/>
    </source>
</evidence>
<evidence type="ECO:0000256" key="3">
    <source>
        <dbReference type="ARBA" id="ARBA00022553"/>
    </source>
</evidence>
<feature type="domain" description="Response regulatory" evidence="10">
    <location>
        <begin position="592"/>
        <end position="709"/>
    </location>
</feature>
<evidence type="ECO:0000256" key="4">
    <source>
        <dbReference type="ARBA" id="ARBA00022679"/>
    </source>
</evidence>
<dbReference type="PRINTS" id="PR00344">
    <property type="entry name" value="BCTRLSENSOR"/>
</dbReference>
<dbReference type="Gene3D" id="3.40.50.2300">
    <property type="match status" value="1"/>
</dbReference>
<dbReference type="Proteomes" id="UP000494245">
    <property type="component" value="Unassembled WGS sequence"/>
</dbReference>
<dbReference type="InterPro" id="IPR005467">
    <property type="entry name" value="His_kinase_dom"/>
</dbReference>
<dbReference type="AlphaFoldDB" id="A0A6V8LS84"/>
<dbReference type="FunFam" id="3.30.565.10:FF:000010">
    <property type="entry name" value="Sensor histidine kinase RcsC"/>
    <property type="match status" value="1"/>
</dbReference>
<dbReference type="SUPFAM" id="SSF47384">
    <property type="entry name" value="Homodimeric domain of signal transducing histidine kinase"/>
    <property type="match status" value="1"/>
</dbReference>
<dbReference type="CDD" id="cd00082">
    <property type="entry name" value="HisKA"/>
    <property type="match status" value="1"/>
</dbReference>
<evidence type="ECO:0000256" key="5">
    <source>
        <dbReference type="ARBA" id="ARBA00022777"/>
    </source>
</evidence>
<dbReference type="InterPro" id="IPR013656">
    <property type="entry name" value="PAS_4"/>
</dbReference>
<proteinExistence type="predicted"/>
<dbReference type="InterPro" id="IPR003594">
    <property type="entry name" value="HATPase_dom"/>
</dbReference>
<dbReference type="GO" id="GO:0005886">
    <property type="term" value="C:plasma membrane"/>
    <property type="evidence" value="ECO:0007669"/>
    <property type="project" value="TreeGrafter"/>
</dbReference>
<dbReference type="SMART" id="SM00387">
    <property type="entry name" value="HATPase_c"/>
    <property type="match status" value="1"/>
</dbReference>
<evidence type="ECO:0000259" key="9">
    <source>
        <dbReference type="PROSITE" id="PS50109"/>
    </source>
</evidence>
<dbReference type="CDD" id="cd00130">
    <property type="entry name" value="PAS"/>
    <property type="match status" value="1"/>
</dbReference>
<keyword evidence="6" id="KW-0902">Two-component regulatory system</keyword>
<dbReference type="RefSeq" id="WP_173086254.1">
    <property type="nucleotide sequence ID" value="NZ_BLTE01000016.1"/>
</dbReference>
<dbReference type="InterPro" id="IPR001789">
    <property type="entry name" value="Sig_transdc_resp-reg_receiver"/>
</dbReference>
<dbReference type="SUPFAM" id="SSF55785">
    <property type="entry name" value="PYP-like sensor domain (PAS domain)"/>
    <property type="match status" value="2"/>
</dbReference>
<dbReference type="NCBIfam" id="TIGR00229">
    <property type="entry name" value="sensory_box"/>
    <property type="match status" value="1"/>
</dbReference>
<feature type="domain" description="Histidine kinase" evidence="9">
    <location>
        <begin position="348"/>
        <end position="571"/>
    </location>
</feature>
<dbReference type="PANTHER" id="PTHR43047:SF72">
    <property type="entry name" value="OSMOSENSING HISTIDINE PROTEIN KINASE SLN1"/>
    <property type="match status" value="1"/>
</dbReference>
<keyword evidence="5" id="KW-0418">Kinase</keyword>
<dbReference type="GO" id="GO:0000155">
    <property type="term" value="F:phosphorelay sensor kinase activity"/>
    <property type="evidence" value="ECO:0007669"/>
    <property type="project" value="InterPro"/>
</dbReference>
<dbReference type="SMART" id="SM00388">
    <property type="entry name" value="HisKA"/>
    <property type="match status" value="1"/>
</dbReference>